<sequence>MRNIFLLPLFTLLVGCAPGATITSAGRSFDRVQVGEEWVIEYTLNGMSERGTFTITRDARPLTCGSPCENIESIAYMEAKVLEESSGQVTLWTMKTGERSATFSTPRLGRFAEVNCFVILGAKEDTFKASITPNGAAKSESGSCRVLSVR</sequence>
<evidence type="ECO:0000313" key="2">
    <source>
        <dbReference type="EMBL" id="ALW87949.1"/>
    </source>
</evidence>
<keyword evidence="3" id="KW-1185">Reference proteome</keyword>
<evidence type="ECO:0000313" key="3">
    <source>
        <dbReference type="Proteomes" id="UP000060071"/>
    </source>
</evidence>
<gene>
    <name evidence="2" type="ORF">AUC44_02745</name>
</gene>
<dbReference type="EMBL" id="CP013910">
    <property type="protein sequence ID" value="ALW87949.1"/>
    <property type="molecule type" value="Genomic_DNA"/>
</dbReference>
<dbReference type="PROSITE" id="PS51257">
    <property type="entry name" value="PROKAR_LIPOPROTEIN"/>
    <property type="match status" value="1"/>
</dbReference>
<evidence type="ECO:0008006" key="4">
    <source>
        <dbReference type="Google" id="ProtNLM"/>
    </source>
</evidence>
<accession>A0ABM5X2R6</accession>
<protein>
    <recommendedName>
        <fullName evidence="4">Lipoprotein</fullName>
    </recommendedName>
</protein>
<organism evidence="2 3">
    <name type="scientific">Deinococcus actinosclerus</name>
    <dbReference type="NCBI Taxonomy" id="1768108"/>
    <lineage>
        <taxon>Bacteria</taxon>
        <taxon>Thermotogati</taxon>
        <taxon>Deinococcota</taxon>
        <taxon>Deinococci</taxon>
        <taxon>Deinococcales</taxon>
        <taxon>Deinococcaceae</taxon>
        <taxon>Deinococcus</taxon>
    </lineage>
</organism>
<dbReference type="RefSeq" id="WP_062157291.1">
    <property type="nucleotide sequence ID" value="NZ_CP013910.1"/>
</dbReference>
<proteinExistence type="predicted"/>
<feature type="chain" id="PRO_5045510551" description="Lipoprotein" evidence="1">
    <location>
        <begin position="20"/>
        <end position="150"/>
    </location>
</feature>
<keyword evidence="1" id="KW-0732">Signal</keyword>
<name>A0ABM5X2R6_9DEIO</name>
<reference evidence="2 3" key="1">
    <citation type="submission" date="2015-12" db="EMBL/GenBank/DDBJ databases">
        <authorList>
            <person name="Kim M.K."/>
            <person name="Srinivasan S."/>
            <person name="Lee J.-J."/>
            <person name="Kim K."/>
        </authorList>
    </citation>
    <scope>NUCLEOTIDE SEQUENCE [LARGE SCALE GENOMIC DNA]</scope>
    <source>
        <strain evidence="2 3">BM2</strain>
    </source>
</reference>
<dbReference type="Proteomes" id="UP000060071">
    <property type="component" value="Chromosome"/>
</dbReference>
<feature type="signal peptide" evidence="1">
    <location>
        <begin position="1"/>
        <end position="19"/>
    </location>
</feature>
<evidence type="ECO:0000256" key="1">
    <source>
        <dbReference type="SAM" id="SignalP"/>
    </source>
</evidence>